<organism evidence="2 3">
    <name type="scientific">Caenorhabditis briggsae</name>
    <dbReference type="NCBI Taxonomy" id="6238"/>
    <lineage>
        <taxon>Eukaryota</taxon>
        <taxon>Metazoa</taxon>
        <taxon>Ecdysozoa</taxon>
        <taxon>Nematoda</taxon>
        <taxon>Chromadorea</taxon>
        <taxon>Rhabditida</taxon>
        <taxon>Rhabditina</taxon>
        <taxon>Rhabditomorpha</taxon>
        <taxon>Rhabditoidea</taxon>
        <taxon>Rhabditidae</taxon>
        <taxon>Peloderinae</taxon>
        <taxon>Caenorhabditis</taxon>
    </lineage>
</organism>
<gene>
    <name evidence="2" type="ORF">L3Y34_019218</name>
</gene>
<name>A0AAE9IWF2_CAEBR</name>
<evidence type="ECO:0000256" key="1">
    <source>
        <dbReference type="SAM" id="MobiDB-lite"/>
    </source>
</evidence>
<dbReference type="Proteomes" id="UP000827892">
    <property type="component" value="Chromosome II"/>
</dbReference>
<sequence length="141" mass="16521">MDFYAIQYQEIVDKRINWHVPEKKQTAGKRKRATKGPAPKKPRTEFHPVTKNALKTITRQKMYQNWREKDSEALMTSSSRYPPDFEVSPTRNSVSPYAPIIHQYSTYEHQYLSQNDSWTAFSSATNYNSDVPNFKQNPAPY</sequence>
<feature type="region of interest" description="Disordered" evidence="1">
    <location>
        <begin position="21"/>
        <end position="45"/>
    </location>
</feature>
<feature type="compositionally biased region" description="Basic residues" evidence="1">
    <location>
        <begin position="26"/>
        <end position="41"/>
    </location>
</feature>
<dbReference type="EMBL" id="CP090892">
    <property type="protein sequence ID" value="ULU08001.1"/>
    <property type="molecule type" value="Genomic_DNA"/>
</dbReference>
<evidence type="ECO:0000313" key="3">
    <source>
        <dbReference type="Proteomes" id="UP000827892"/>
    </source>
</evidence>
<reference evidence="2 3" key="1">
    <citation type="submission" date="2022-05" db="EMBL/GenBank/DDBJ databases">
        <title>Chromosome-level reference genomes for two strains of Caenorhabditis briggsae: an improved platform for comparative genomics.</title>
        <authorList>
            <person name="Stevens L."/>
            <person name="Andersen E.C."/>
        </authorList>
    </citation>
    <scope>NUCLEOTIDE SEQUENCE [LARGE SCALE GENOMIC DNA]</scope>
    <source>
        <strain evidence="2">QX1410_ONT</strain>
        <tissue evidence="2">Whole-organism</tissue>
    </source>
</reference>
<evidence type="ECO:0000313" key="2">
    <source>
        <dbReference type="EMBL" id="ULU08001.1"/>
    </source>
</evidence>
<accession>A0AAE9IWF2</accession>
<proteinExistence type="predicted"/>
<protein>
    <submittedName>
        <fullName evidence="2">Uncharacterized protein</fullName>
    </submittedName>
</protein>
<dbReference type="AlphaFoldDB" id="A0AAE9IWF2"/>
<feature type="region of interest" description="Disordered" evidence="1">
    <location>
        <begin position="73"/>
        <end position="92"/>
    </location>
</feature>